<evidence type="ECO:0000256" key="4">
    <source>
        <dbReference type="RuleBase" id="RU003718"/>
    </source>
</evidence>
<dbReference type="InterPro" id="IPR035595">
    <property type="entry name" value="UDP_glycos_trans_CS"/>
</dbReference>
<dbReference type="RefSeq" id="XP_002132484.2">
    <property type="nucleotide sequence ID" value="XM_002132448.3"/>
</dbReference>
<dbReference type="AlphaFoldDB" id="A0A6I8UX96"/>
<dbReference type="GO" id="GO:0015020">
    <property type="term" value="F:glucuronosyltransferase activity"/>
    <property type="evidence" value="ECO:0007669"/>
    <property type="project" value="UniProtKB-EC"/>
</dbReference>
<keyword evidence="3 4" id="KW-0808">Transferase</keyword>
<evidence type="ECO:0000313" key="7">
    <source>
        <dbReference type="RefSeq" id="XP_002132484.2"/>
    </source>
</evidence>
<keyword evidence="6" id="KW-1185">Reference proteome</keyword>
<protein>
    <recommendedName>
        <fullName evidence="5">UDP-glucuronosyltransferase</fullName>
        <ecNumber evidence="5">2.4.1.17</ecNumber>
    </recommendedName>
</protein>
<proteinExistence type="inferred from homology"/>
<feature type="transmembrane region" description="Helical" evidence="5">
    <location>
        <begin position="471"/>
        <end position="491"/>
    </location>
</feature>
<dbReference type="PROSITE" id="PS00375">
    <property type="entry name" value="UDPGT"/>
    <property type="match status" value="1"/>
</dbReference>
<dbReference type="FunCoup" id="A0A6I8UX96">
    <property type="interactions" value="222"/>
</dbReference>
<evidence type="ECO:0000256" key="2">
    <source>
        <dbReference type="ARBA" id="ARBA00022676"/>
    </source>
</evidence>
<reference evidence="7" key="1">
    <citation type="submission" date="2025-08" db="UniProtKB">
        <authorList>
            <consortium name="RefSeq"/>
        </authorList>
    </citation>
    <scope>IDENTIFICATION</scope>
    <source>
        <strain evidence="7">MV-25-SWS-2005</strain>
        <tissue evidence="7">Whole body</tissue>
    </source>
</reference>
<keyword evidence="5" id="KW-0812">Transmembrane</keyword>
<accession>A0A6I8UX96</accession>
<dbReference type="InParanoid" id="A0A6I8UX96"/>
<evidence type="ECO:0000256" key="5">
    <source>
        <dbReference type="RuleBase" id="RU362059"/>
    </source>
</evidence>
<dbReference type="SUPFAM" id="SSF53756">
    <property type="entry name" value="UDP-Glycosyltransferase/glycogen phosphorylase"/>
    <property type="match status" value="1"/>
</dbReference>
<gene>
    <name evidence="7" type="primary">Ugt307A1</name>
</gene>
<keyword evidence="5" id="KW-0472">Membrane</keyword>
<name>A0A6I8UX96_DROPS</name>
<keyword evidence="2 4" id="KW-0328">Glycosyltransferase</keyword>
<dbReference type="FunFam" id="3.40.50.2000:FF:000021">
    <property type="entry name" value="UDP-glucuronosyltransferase"/>
    <property type="match status" value="1"/>
</dbReference>
<dbReference type="KEGG" id="dpo:6903296"/>
<dbReference type="PANTHER" id="PTHR48043:SF145">
    <property type="entry name" value="FI06409P-RELATED"/>
    <property type="match status" value="1"/>
</dbReference>
<dbReference type="Gene3D" id="3.40.50.2000">
    <property type="entry name" value="Glycogen Phosphorylase B"/>
    <property type="match status" value="1"/>
</dbReference>
<evidence type="ECO:0000256" key="1">
    <source>
        <dbReference type="ARBA" id="ARBA00009995"/>
    </source>
</evidence>
<dbReference type="EC" id="2.4.1.17" evidence="5"/>
<sequence length="505" mass="57486">MNRPPVSHILLWMLAICSAVGVESHHILGLFVNLHRSQLLVHMAVTRALLQRGHQLTLVTTLPLEEVELEGNVTHILVPWQQPADEDHLGSATDWLLRLQRMFNRLEQSGDLLDQPAWKDFMRLSPKPHFDLLLLGYHFNDHLLGVAAHFNCPAAIISTQQPIGFVNSLMGNPEERWYVPQPYDSRQRSGISAWLFGAWEKLMEAVARRVLRRIYSSHFPEPHYPPFETMRRSVALALNNHHMISEGPIAPLLPSMVDIGGILLEQKLNETFLEVSGNRSLIVFSLGTRFTWKRSPDHFVQTFTQAFAQFPDYDIYWTYDGPNASEIMSHHSHLKLAKWWPQRQLLGQQQACLFITHGGKGSLTEALYYGVPMVGLPLMGDQRANLLKMGAKGWGMTLSTQNLSHAELSKAMSSALSHSRYSKSISKASHLYRDRPMNASDVATFWLEYVIRHRGAKHLYSPARQLDFMQYYSLDVYAVVYGGLVLLIAVLRRINSRLSVTRSIV</sequence>
<comment type="catalytic activity">
    <reaction evidence="5">
        <text>glucuronate acceptor + UDP-alpha-D-glucuronate = acceptor beta-D-glucuronoside + UDP + H(+)</text>
        <dbReference type="Rhea" id="RHEA:21032"/>
        <dbReference type="ChEBI" id="CHEBI:15378"/>
        <dbReference type="ChEBI" id="CHEBI:58052"/>
        <dbReference type="ChEBI" id="CHEBI:58223"/>
        <dbReference type="ChEBI" id="CHEBI:132367"/>
        <dbReference type="ChEBI" id="CHEBI:132368"/>
        <dbReference type="EC" id="2.4.1.17"/>
    </reaction>
</comment>
<keyword evidence="5" id="KW-1133">Transmembrane helix</keyword>
<dbReference type="Proteomes" id="UP000001819">
    <property type="component" value="Chromosome 4"/>
</dbReference>
<dbReference type="InterPro" id="IPR002213">
    <property type="entry name" value="UDP_glucos_trans"/>
</dbReference>
<evidence type="ECO:0000256" key="3">
    <source>
        <dbReference type="ARBA" id="ARBA00022679"/>
    </source>
</evidence>
<evidence type="ECO:0000313" key="6">
    <source>
        <dbReference type="Proteomes" id="UP000001819"/>
    </source>
</evidence>
<dbReference type="Pfam" id="PF00201">
    <property type="entry name" value="UDPGT"/>
    <property type="match status" value="1"/>
</dbReference>
<comment type="similarity">
    <text evidence="1 4">Belongs to the UDP-glycosyltransferase family.</text>
</comment>
<dbReference type="PANTHER" id="PTHR48043">
    <property type="entry name" value="EG:EG0003.4 PROTEIN-RELATED"/>
    <property type="match status" value="1"/>
</dbReference>
<keyword evidence="5" id="KW-0732">Signal</keyword>
<feature type="chain" id="PRO_5026378368" description="UDP-glucuronosyltransferase" evidence="5">
    <location>
        <begin position="25"/>
        <end position="505"/>
    </location>
</feature>
<feature type="signal peptide" evidence="5">
    <location>
        <begin position="1"/>
        <end position="24"/>
    </location>
</feature>
<organism evidence="6 7">
    <name type="scientific">Drosophila pseudoobscura pseudoobscura</name>
    <name type="common">Fruit fly</name>
    <dbReference type="NCBI Taxonomy" id="46245"/>
    <lineage>
        <taxon>Eukaryota</taxon>
        <taxon>Metazoa</taxon>
        <taxon>Ecdysozoa</taxon>
        <taxon>Arthropoda</taxon>
        <taxon>Hexapoda</taxon>
        <taxon>Insecta</taxon>
        <taxon>Pterygota</taxon>
        <taxon>Neoptera</taxon>
        <taxon>Endopterygota</taxon>
        <taxon>Diptera</taxon>
        <taxon>Brachycera</taxon>
        <taxon>Muscomorpha</taxon>
        <taxon>Ephydroidea</taxon>
        <taxon>Drosophilidae</taxon>
        <taxon>Drosophila</taxon>
        <taxon>Sophophora</taxon>
    </lineage>
</organism>
<dbReference type="InterPro" id="IPR050271">
    <property type="entry name" value="UDP-glycosyltransferase"/>
</dbReference>
<dbReference type="GO" id="GO:0016020">
    <property type="term" value="C:membrane"/>
    <property type="evidence" value="ECO:0007669"/>
    <property type="project" value="UniProtKB-SubCell"/>
</dbReference>
<comment type="subcellular location">
    <subcellularLocation>
        <location evidence="5">Membrane</location>
        <topology evidence="5">Single-pass membrane protein</topology>
    </subcellularLocation>
</comment>
<dbReference type="CDD" id="cd03784">
    <property type="entry name" value="GT1_Gtf-like"/>
    <property type="match status" value="1"/>
</dbReference>